<dbReference type="SMART" id="SM00267">
    <property type="entry name" value="GGDEF"/>
    <property type="match status" value="1"/>
</dbReference>
<evidence type="ECO:0000313" key="6">
    <source>
        <dbReference type="Proteomes" id="UP000001693"/>
    </source>
</evidence>
<dbReference type="PANTHER" id="PTHR45138">
    <property type="entry name" value="REGULATORY COMPONENTS OF SENSORY TRANSDUCTION SYSTEM"/>
    <property type="match status" value="1"/>
</dbReference>
<dbReference type="SUPFAM" id="SSF55073">
    <property type="entry name" value="Nucleotide cyclase"/>
    <property type="match status" value="1"/>
</dbReference>
<dbReference type="STRING" id="395495.Lcho_1730"/>
<feature type="transmembrane region" description="Helical" evidence="3">
    <location>
        <begin position="157"/>
        <end position="174"/>
    </location>
</feature>
<dbReference type="HOGENOM" id="CLU_000445_11_1_4"/>
<organism evidence="5 6">
    <name type="scientific">Leptothrix cholodnii (strain ATCC 51168 / LMG 8142 / SP-6)</name>
    <name type="common">Leptothrix discophora (strain SP-6)</name>
    <dbReference type="NCBI Taxonomy" id="395495"/>
    <lineage>
        <taxon>Bacteria</taxon>
        <taxon>Pseudomonadati</taxon>
        <taxon>Pseudomonadota</taxon>
        <taxon>Betaproteobacteria</taxon>
        <taxon>Burkholderiales</taxon>
        <taxon>Sphaerotilaceae</taxon>
        <taxon>Leptothrix</taxon>
    </lineage>
</organism>
<evidence type="ECO:0000256" key="2">
    <source>
        <dbReference type="ARBA" id="ARBA00034247"/>
    </source>
</evidence>
<keyword evidence="6" id="KW-1185">Reference proteome</keyword>
<evidence type="ECO:0000313" key="5">
    <source>
        <dbReference type="EMBL" id="ACB33997.1"/>
    </source>
</evidence>
<protein>
    <recommendedName>
        <fullName evidence="1">diguanylate cyclase</fullName>
        <ecNumber evidence="1">2.7.7.65</ecNumber>
    </recommendedName>
</protein>
<sequence length="407" mass="44288" precursor="true">MLENLRRLWWLACLLVPLSVLHVTVSWVDAPQHAARSMGLSAAPDARLDAQADGSAAAAAAARAANVARWKEAVVVVHLGMAANLLIVSAMIWWARRQAPHVRAFQGVLEAWGLISALGFTIVVASIDQWISAGITPFLIGCVLVGSLFLLRPQRAALLYGCAFLVYAWAMGLTQGDDARLLSNRVDGLIAAVLGFMVSLMIWRKHVLKETLVSELQVTRMALQERSTELQSMAVRDTLTGLWNRAEIMRLAQRELTRAQRHGGETCFIMVDLDSFKLINDRWGHATGDRVLAAVASLLLEELRATDEVGRLAGEEFAVLLPQTNLEEARLLAERLHLAVARLRVPLGDATVRLTASIGAASQTGRALVPVPQQFERLFGSAEQALSSAKSQGRDRVVVAPPMAPLV</sequence>
<gene>
    <name evidence="5" type="ordered locus">Lcho_1730</name>
</gene>
<dbReference type="Proteomes" id="UP000001693">
    <property type="component" value="Chromosome"/>
</dbReference>
<keyword evidence="3" id="KW-1133">Transmembrane helix</keyword>
<dbReference type="InterPro" id="IPR029787">
    <property type="entry name" value="Nucleotide_cyclase"/>
</dbReference>
<dbReference type="FunFam" id="3.30.70.270:FF:000001">
    <property type="entry name" value="Diguanylate cyclase domain protein"/>
    <property type="match status" value="1"/>
</dbReference>
<dbReference type="GO" id="GO:0043709">
    <property type="term" value="P:cell adhesion involved in single-species biofilm formation"/>
    <property type="evidence" value="ECO:0007669"/>
    <property type="project" value="TreeGrafter"/>
</dbReference>
<dbReference type="AlphaFoldDB" id="B1XYX8"/>
<accession>B1XYX8</accession>
<dbReference type="EC" id="2.7.7.65" evidence="1"/>
<dbReference type="PROSITE" id="PS50887">
    <property type="entry name" value="GGDEF"/>
    <property type="match status" value="1"/>
</dbReference>
<dbReference type="Gene3D" id="3.30.70.270">
    <property type="match status" value="1"/>
</dbReference>
<dbReference type="GO" id="GO:0052621">
    <property type="term" value="F:diguanylate cyclase activity"/>
    <property type="evidence" value="ECO:0007669"/>
    <property type="project" value="UniProtKB-EC"/>
</dbReference>
<proteinExistence type="predicted"/>
<evidence type="ECO:0000256" key="1">
    <source>
        <dbReference type="ARBA" id="ARBA00012528"/>
    </source>
</evidence>
<dbReference type="EMBL" id="CP001013">
    <property type="protein sequence ID" value="ACB33997.1"/>
    <property type="molecule type" value="Genomic_DNA"/>
</dbReference>
<comment type="catalytic activity">
    <reaction evidence="2">
        <text>2 GTP = 3',3'-c-di-GMP + 2 diphosphate</text>
        <dbReference type="Rhea" id="RHEA:24898"/>
        <dbReference type="ChEBI" id="CHEBI:33019"/>
        <dbReference type="ChEBI" id="CHEBI:37565"/>
        <dbReference type="ChEBI" id="CHEBI:58805"/>
        <dbReference type="EC" id="2.7.7.65"/>
    </reaction>
</comment>
<feature type="transmembrane region" description="Helical" evidence="3">
    <location>
        <begin position="107"/>
        <end position="125"/>
    </location>
</feature>
<dbReference type="Pfam" id="PF00990">
    <property type="entry name" value="GGDEF"/>
    <property type="match status" value="1"/>
</dbReference>
<dbReference type="KEGG" id="lch:Lcho_1730"/>
<feature type="transmembrane region" description="Helical" evidence="3">
    <location>
        <begin position="73"/>
        <end position="95"/>
    </location>
</feature>
<keyword evidence="3" id="KW-0812">Transmembrane</keyword>
<dbReference type="PANTHER" id="PTHR45138:SF9">
    <property type="entry name" value="DIGUANYLATE CYCLASE DGCM-RELATED"/>
    <property type="match status" value="1"/>
</dbReference>
<dbReference type="NCBIfam" id="TIGR00254">
    <property type="entry name" value="GGDEF"/>
    <property type="match status" value="1"/>
</dbReference>
<dbReference type="GO" id="GO:1902201">
    <property type="term" value="P:negative regulation of bacterial-type flagellum-dependent cell motility"/>
    <property type="evidence" value="ECO:0007669"/>
    <property type="project" value="TreeGrafter"/>
</dbReference>
<dbReference type="InterPro" id="IPR050469">
    <property type="entry name" value="Diguanylate_Cyclase"/>
</dbReference>
<evidence type="ECO:0000256" key="3">
    <source>
        <dbReference type="SAM" id="Phobius"/>
    </source>
</evidence>
<name>B1XYX8_LEPCP</name>
<dbReference type="GO" id="GO:0005886">
    <property type="term" value="C:plasma membrane"/>
    <property type="evidence" value="ECO:0007669"/>
    <property type="project" value="TreeGrafter"/>
</dbReference>
<dbReference type="InterPro" id="IPR000160">
    <property type="entry name" value="GGDEF_dom"/>
</dbReference>
<reference evidence="5 6" key="1">
    <citation type="submission" date="2008-03" db="EMBL/GenBank/DDBJ databases">
        <title>Complete sequence of Leptothrix cholodnii SP-6.</title>
        <authorList>
            <consortium name="US DOE Joint Genome Institute"/>
            <person name="Copeland A."/>
            <person name="Lucas S."/>
            <person name="Lapidus A."/>
            <person name="Glavina del Rio T."/>
            <person name="Dalin E."/>
            <person name="Tice H."/>
            <person name="Bruce D."/>
            <person name="Goodwin L."/>
            <person name="Pitluck S."/>
            <person name="Chertkov O."/>
            <person name="Brettin T."/>
            <person name="Detter J.C."/>
            <person name="Han C."/>
            <person name="Kuske C.R."/>
            <person name="Schmutz J."/>
            <person name="Larimer F."/>
            <person name="Land M."/>
            <person name="Hauser L."/>
            <person name="Kyrpides N."/>
            <person name="Lykidis A."/>
            <person name="Emerson D."/>
            <person name="Richardson P."/>
        </authorList>
    </citation>
    <scope>NUCLEOTIDE SEQUENCE [LARGE SCALE GENOMIC DNA]</scope>
    <source>
        <strain evidence="6">ATCC 51168 / LMG 8142 / SP-6</strain>
    </source>
</reference>
<dbReference type="InterPro" id="IPR043128">
    <property type="entry name" value="Rev_trsase/Diguanyl_cyclase"/>
</dbReference>
<feature type="domain" description="GGDEF" evidence="4">
    <location>
        <begin position="264"/>
        <end position="402"/>
    </location>
</feature>
<feature type="transmembrane region" description="Helical" evidence="3">
    <location>
        <begin position="186"/>
        <end position="203"/>
    </location>
</feature>
<keyword evidence="3" id="KW-0472">Membrane</keyword>
<evidence type="ECO:0000259" key="4">
    <source>
        <dbReference type="PROSITE" id="PS50887"/>
    </source>
</evidence>
<dbReference type="eggNOG" id="COG3706">
    <property type="taxonomic scope" value="Bacteria"/>
</dbReference>
<dbReference type="CDD" id="cd01949">
    <property type="entry name" value="GGDEF"/>
    <property type="match status" value="1"/>
</dbReference>
<feature type="transmembrane region" description="Helical" evidence="3">
    <location>
        <begin position="131"/>
        <end position="150"/>
    </location>
</feature>